<evidence type="ECO:0000256" key="3">
    <source>
        <dbReference type="ARBA" id="ARBA00022824"/>
    </source>
</evidence>
<feature type="signal peptide" evidence="8">
    <location>
        <begin position="1"/>
        <end position="32"/>
    </location>
</feature>
<dbReference type="GO" id="GO:0004571">
    <property type="term" value="F:mannosyl-oligosaccharide 1,2-alpha-mannosidase activity"/>
    <property type="evidence" value="ECO:0007669"/>
    <property type="project" value="InterPro"/>
</dbReference>
<dbReference type="InterPro" id="IPR012341">
    <property type="entry name" value="6hp_glycosidase-like_sf"/>
</dbReference>
<comment type="caution">
    <text evidence="9">The sequence shown here is derived from an EMBL/GenBank/DDBJ whole genome shotgun (WGS) entry which is preliminary data.</text>
</comment>
<feature type="active site" description="Proton donor" evidence="5">
    <location>
        <position position="140"/>
    </location>
</feature>
<dbReference type="Proteomes" id="UP001465755">
    <property type="component" value="Unassembled WGS sequence"/>
</dbReference>
<dbReference type="GO" id="GO:0005509">
    <property type="term" value="F:calcium ion binding"/>
    <property type="evidence" value="ECO:0007669"/>
    <property type="project" value="InterPro"/>
</dbReference>
<feature type="chain" id="PRO_5043743893" description="alpha-1,2-Mannosidase" evidence="8">
    <location>
        <begin position="33"/>
        <end position="502"/>
    </location>
</feature>
<accession>A0AAW1NMP8</accession>
<feature type="active site" evidence="5">
    <location>
        <position position="280"/>
    </location>
</feature>
<dbReference type="GO" id="GO:0005975">
    <property type="term" value="P:carbohydrate metabolic process"/>
    <property type="evidence" value="ECO:0007669"/>
    <property type="project" value="InterPro"/>
</dbReference>
<evidence type="ECO:0000256" key="7">
    <source>
        <dbReference type="RuleBase" id="RU361193"/>
    </source>
</evidence>
<dbReference type="Gene3D" id="1.50.10.10">
    <property type="match status" value="1"/>
</dbReference>
<evidence type="ECO:0000256" key="4">
    <source>
        <dbReference type="ARBA" id="ARBA00023180"/>
    </source>
</evidence>
<feature type="active site" evidence="5">
    <location>
        <position position="397"/>
    </location>
</feature>
<evidence type="ECO:0000256" key="6">
    <source>
        <dbReference type="PIRSR" id="PIRSR601382-2"/>
    </source>
</evidence>
<comment type="cofactor">
    <cofactor evidence="6">
        <name>Ca(2+)</name>
        <dbReference type="ChEBI" id="CHEBI:29108"/>
    </cofactor>
</comment>
<dbReference type="EC" id="3.2.1.-" evidence="7"/>
<evidence type="ECO:0000313" key="9">
    <source>
        <dbReference type="EMBL" id="KAK9786898.1"/>
    </source>
</evidence>
<feature type="active site" description="Proton donor" evidence="5">
    <location>
        <position position="376"/>
    </location>
</feature>
<comment type="subcellular location">
    <subcellularLocation>
        <location evidence="1">Endoplasmic reticulum</location>
    </subcellularLocation>
</comment>
<gene>
    <name evidence="9" type="ORF">WJX73_010844</name>
</gene>
<feature type="binding site" evidence="6">
    <location>
        <position position="480"/>
    </location>
    <ligand>
        <name>Ca(2+)</name>
        <dbReference type="ChEBI" id="CHEBI:29108"/>
    </ligand>
</feature>
<keyword evidence="7" id="KW-0378">Hydrolase</keyword>
<comment type="similarity">
    <text evidence="2 7">Belongs to the glycosyl hydrolase 47 family.</text>
</comment>
<dbReference type="Pfam" id="PF01532">
    <property type="entry name" value="Glyco_hydro_47"/>
    <property type="match status" value="1"/>
</dbReference>
<dbReference type="AlphaFoldDB" id="A0AAW1NMP8"/>
<dbReference type="SUPFAM" id="SSF48225">
    <property type="entry name" value="Seven-hairpin glycosidases"/>
    <property type="match status" value="1"/>
</dbReference>
<keyword evidence="7" id="KW-0326">Glycosidase</keyword>
<dbReference type="PANTHER" id="PTHR45679">
    <property type="entry name" value="ER DEGRADATION-ENHANCING ALPHA-MANNOSIDASE-LIKE PROTEIN 2"/>
    <property type="match status" value="1"/>
</dbReference>
<reference evidence="9 10" key="1">
    <citation type="journal article" date="2024" name="Nat. Commun.">
        <title>Phylogenomics reveals the evolutionary origins of lichenization in chlorophyte algae.</title>
        <authorList>
            <person name="Puginier C."/>
            <person name="Libourel C."/>
            <person name="Otte J."/>
            <person name="Skaloud P."/>
            <person name="Haon M."/>
            <person name="Grisel S."/>
            <person name="Petersen M."/>
            <person name="Berrin J.G."/>
            <person name="Delaux P.M."/>
            <person name="Dal Grande F."/>
            <person name="Keller J."/>
        </authorList>
    </citation>
    <scope>NUCLEOTIDE SEQUENCE [LARGE SCALE GENOMIC DNA]</scope>
    <source>
        <strain evidence="9 10">SAG 2036</strain>
    </source>
</reference>
<proteinExistence type="inferred from homology"/>
<keyword evidence="6" id="KW-0106">Calcium</keyword>
<dbReference type="GO" id="GO:1904380">
    <property type="term" value="P:endoplasmic reticulum mannose trimming"/>
    <property type="evidence" value="ECO:0007669"/>
    <property type="project" value="InterPro"/>
</dbReference>
<dbReference type="InterPro" id="IPR001382">
    <property type="entry name" value="Glyco_hydro_47"/>
</dbReference>
<evidence type="ECO:0000256" key="1">
    <source>
        <dbReference type="ARBA" id="ARBA00004240"/>
    </source>
</evidence>
<name>A0AAW1NMP8_9CHLO</name>
<sequence>MAPSRGLAARKLAARAAFLMILHLTSSVAVLAKPSAAAKNRRLEQVDSHVSATELGRLREEARQMFLFGFNGYMQHAWPKDELRPLSCGGHNSQGGIALTLIDALDSLVVFGEAEALQQAVLWLGDHLSLDVDARVHVFELTIRALGGLLSAYQLLTRNQELLPQGRVDQLLNLAIELGDRLLPAFQTPSGIPLSWVNLSKGVPEGEIRITCTACATTLLLEFGVLSRLSGRPVYEQYAQNAVEQVFGMRNPRTGLVGNTLDVDTRTWIRYDSSVGAGIDSMYEYLAKAFLLFGNSSYLQMFVEAYVAAMRHLRPIGSPWLGEADMRAGLPSPRAWVSSLSAFWPGMQALVGQTEDAAPLFGNWTAVWRRWQGLPELFDMAGQQRHPLQRGYPLRPELMESACLLHAATGQGRYLEAGQVMQNTLVTRTAGVCGFASIADVDTGALEDTMESFFLSESTKYLYLLHSNASSVADFLVLSTEGHMLFPIEDPASGVGPLQCMA</sequence>
<keyword evidence="3" id="KW-0256">Endoplasmic reticulum</keyword>
<keyword evidence="4" id="KW-0325">Glycoprotein</keyword>
<dbReference type="EMBL" id="JALJOQ010000262">
    <property type="protein sequence ID" value="KAK9786898.1"/>
    <property type="molecule type" value="Genomic_DNA"/>
</dbReference>
<dbReference type="GO" id="GO:0044322">
    <property type="term" value="C:endoplasmic reticulum quality control compartment"/>
    <property type="evidence" value="ECO:0007669"/>
    <property type="project" value="GOC"/>
</dbReference>
<keyword evidence="8" id="KW-0732">Signal</keyword>
<evidence type="ECO:0000313" key="10">
    <source>
        <dbReference type="Proteomes" id="UP001465755"/>
    </source>
</evidence>
<dbReference type="GO" id="GO:0016020">
    <property type="term" value="C:membrane"/>
    <property type="evidence" value="ECO:0007669"/>
    <property type="project" value="InterPro"/>
</dbReference>
<keyword evidence="10" id="KW-1185">Reference proteome</keyword>
<evidence type="ECO:0000256" key="5">
    <source>
        <dbReference type="PIRSR" id="PIRSR601382-1"/>
    </source>
</evidence>
<keyword evidence="6" id="KW-0479">Metal-binding</keyword>
<evidence type="ECO:0000256" key="8">
    <source>
        <dbReference type="SAM" id="SignalP"/>
    </source>
</evidence>
<dbReference type="PRINTS" id="PR00747">
    <property type="entry name" value="GLYHDRLASE47"/>
</dbReference>
<evidence type="ECO:0000256" key="2">
    <source>
        <dbReference type="ARBA" id="ARBA00007658"/>
    </source>
</evidence>
<protein>
    <recommendedName>
        <fullName evidence="7">alpha-1,2-Mannosidase</fullName>
        <ecNumber evidence="7">3.2.1.-</ecNumber>
    </recommendedName>
</protein>
<organism evidence="9 10">
    <name type="scientific">Symbiochloris irregularis</name>
    <dbReference type="NCBI Taxonomy" id="706552"/>
    <lineage>
        <taxon>Eukaryota</taxon>
        <taxon>Viridiplantae</taxon>
        <taxon>Chlorophyta</taxon>
        <taxon>core chlorophytes</taxon>
        <taxon>Trebouxiophyceae</taxon>
        <taxon>Trebouxiales</taxon>
        <taxon>Trebouxiaceae</taxon>
        <taxon>Symbiochloris</taxon>
    </lineage>
</organism>
<dbReference type="InterPro" id="IPR044674">
    <property type="entry name" value="EDEM1/2/3"/>
</dbReference>
<dbReference type="PANTHER" id="PTHR45679:SF5">
    <property type="entry name" value="ER DEGRADATION-ENHANCING ALPHA-MANNOSIDASE-LIKE PROTEIN 1"/>
    <property type="match status" value="1"/>
</dbReference>
<dbReference type="InterPro" id="IPR036026">
    <property type="entry name" value="Seven-hairpin_glycosidases"/>
</dbReference>